<dbReference type="AlphaFoldDB" id="A0A9W4GZF1"/>
<reference evidence="1" key="1">
    <citation type="submission" date="2021-06" db="EMBL/GenBank/DDBJ databases">
        <authorList>
            <person name="Arsene-Ploetze F."/>
        </authorList>
    </citation>
    <scope>NUCLEOTIDE SEQUENCE</scope>
    <source>
        <strain evidence="1">SBRY1</strain>
    </source>
</reference>
<protein>
    <submittedName>
        <fullName evidence="1">Uncharacterized protein</fullName>
    </submittedName>
</protein>
<evidence type="ECO:0000313" key="2">
    <source>
        <dbReference type="Proteomes" id="UP001153328"/>
    </source>
</evidence>
<dbReference type="EMBL" id="CAJVAX010000012">
    <property type="protein sequence ID" value="CAG7626046.1"/>
    <property type="molecule type" value="Genomic_DNA"/>
</dbReference>
<sequence>MTSAGLLYWVGRGREADPCSSAELVLLHDRLALGALQLVGGVRLKRVPVTDRTLVTLRHGTSSRGVRSHQKRAAEASWWSDFLIASTQWV</sequence>
<keyword evidence="2" id="KW-1185">Reference proteome</keyword>
<accession>A0A9W4GZF1</accession>
<dbReference type="Proteomes" id="UP001153328">
    <property type="component" value="Unassembled WGS sequence"/>
</dbReference>
<evidence type="ECO:0000313" key="1">
    <source>
        <dbReference type="EMBL" id="CAG7626046.1"/>
    </source>
</evidence>
<organism evidence="1 2">
    <name type="scientific">Actinacidiphila bryophytorum</name>
    <dbReference type="NCBI Taxonomy" id="1436133"/>
    <lineage>
        <taxon>Bacteria</taxon>
        <taxon>Bacillati</taxon>
        <taxon>Actinomycetota</taxon>
        <taxon>Actinomycetes</taxon>
        <taxon>Kitasatosporales</taxon>
        <taxon>Streptomycetaceae</taxon>
        <taxon>Actinacidiphila</taxon>
    </lineage>
</organism>
<comment type="caution">
    <text evidence="1">The sequence shown here is derived from an EMBL/GenBank/DDBJ whole genome shotgun (WGS) entry which is preliminary data.</text>
</comment>
<name>A0A9W4GZF1_9ACTN</name>
<proteinExistence type="predicted"/>
<gene>
    <name evidence="1" type="ORF">SBRY_20222</name>
</gene>